<feature type="region of interest" description="Disordered" evidence="8">
    <location>
        <begin position="323"/>
        <end position="347"/>
    </location>
</feature>
<feature type="compositionally biased region" description="Pro residues" evidence="8">
    <location>
        <begin position="324"/>
        <end position="335"/>
    </location>
</feature>
<evidence type="ECO:0000313" key="10">
    <source>
        <dbReference type="EMBL" id="SDD63016.1"/>
    </source>
</evidence>
<dbReference type="Proteomes" id="UP000199501">
    <property type="component" value="Unassembled WGS sequence"/>
</dbReference>
<keyword evidence="4 7" id="KW-0547">Nucleotide-binding</keyword>
<feature type="region of interest" description="Disordered" evidence="8">
    <location>
        <begin position="369"/>
        <end position="405"/>
    </location>
</feature>
<keyword evidence="5 10" id="KW-0418">Kinase</keyword>
<dbReference type="InterPro" id="IPR008271">
    <property type="entry name" value="Ser/Thr_kinase_AS"/>
</dbReference>
<evidence type="ECO:0000256" key="6">
    <source>
        <dbReference type="ARBA" id="ARBA00022840"/>
    </source>
</evidence>
<evidence type="ECO:0000256" key="8">
    <source>
        <dbReference type="SAM" id="MobiDB-lite"/>
    </source>
</evidence>
<dbReference type="InterPro" id="IPR011009">
    <property type="entry name" value="Kinase-like_dom_sf"/>
</dbReference>
<dbReference type="RefSeq" id="WP_091455362.1">
    <property type="nucleotide sequence ID" value="NZ_FMZZ01000014.1"/>
</dbReference>
<evidence type="ECO:0000256" key="1">
    <source>
        <dbReference type="ARBA" id="ARBA00012513"/>
    </source>
</evidence>
<feature type="compositionally biased region" description="Low complexity" evidence="8">
    <location>
        <begin position="336"/>
        <end position="347"/>
    </location>
</feature>
<dbReference type="InterPro" id="IPR000719">
    <property type="entry name" value="Prot_kinase_dom"/>
</dbReference>
<feature type="compositionally biased region" description="Basic and acidic residues" evidence="8">
    <location>
        <begin position="396"/>
        <end position="405"/>
    </location>
</feature>
<name>A0A1G6WD84_9PSEU</name>
<dbReference type="InterPro" id="IPR017441">
    <property type="entry name" value="Protein_kinase_ATP_BS"/>
</dbReference>
<keyword evidence="3" id="KW-0808">Transferase</keyword>
<evidence type="ECO:0000256" key="5">
    <source>
        <dbReference type="ARBA" id="ARBA00022777"/>
    </source>
</evidence>
<accession>A0A1G6WD84</accession>
<dbReference type="GO" id="GO:0005524">
    <property type="term" value="F:ATP binding"/>
    <property type="evidence" value="ECO:0007669"/>
    <property type="project" value="UniProtKB-UniRule"/>
</dbReference>
<dbReference type="PANTHER" id="PTHR43289:SF6">
    <property type="entry name" value="SERINE_THREONINE-PROTEIN KINASE NEKL-3"/>
    <property type="match status" value="1"/>
</dbReference>
<feature type="domain" description="Protein kinase" evidence="9">
    <location>
        <begin position="11"/>
        <end position="264"/>
    </location>
</feature>
<dbReference type="STRING" id="1271860.SAMN05216174_11499"/>
<keyword evidence="11" id="KW-1185">Reference proteome</keyword>
<dbReference type="SMART" id="SM00220">
    <property type="entry name" value="S_TKc"/>
    <property type="match status" value="1"/>
</dbReference>
<dbReference type="OrthoDB" id="9762169at2"/>
<evidence type="ECO:0000256" key="3">
    <source>
        <dbReference type="ARBA" id="ARBA00022679"/>
    </source>
</evidence>
<evidence type="ECO:0000256" key="4">
    <source>
        <dbReference type="ARBA" id="ARBA00022741"/>
    </source>
</evidence>
<dbReference type="EMBL" id="FMZZ01000014">
    <property type="protein sequence ID" value="SDD63016.1"/>
    <property type="molecule type" value="Genomic_DNA"/>
</dbReference>
<feature type="binding site" evidence="7">
    <location>
        <position position="40"/>
    </location>
    <ligand>
        <name>ATP</name>
        <dbReference type="ChEBI" id="CHEBI:30616"/>
    </ligand>
</feature>
<dbReference type="PROSITE" id="PS50011">
    <property type="entry name" value="PROTEIN_KINASE_DOM"/>
    <property type="match status" value="1"/>
</dbReference>
<evidence type="ECO:0000259" key="9">
    <source>
        <dbReference type="PROSITE" id="PS50011"/>
    </source>
</evidence>
<dbReference type="AlphaFoldDB" id="A0A1G6WD84"/>
<dbReference type="PROSITE" id="PS00108">
    <property type="entry name" value="PROTEIN_KINASE_ST"/>
    <property type="match status" value="1"/>
</dbReference>
<dbReference type="Gene3D" id="3.30.200.20">
    <property type="entry name" value="Phosphorylase Kinase, domain 1"/>
    <property type="match status" value="1"/>
</dbReference>
<dbReference type="EC" id="2.7.11.1" evidence="1"/>
<dbReference type="SUPFAM" id="SSF56112">
    <property type="entry name" value="Protein kinase-like (PK-like)"/>
    <property type="match status" value="1"/>
</dbReference>
<proteinExistence type="predicted"/>
<keyword evidence="6 7" id="KW-0067">ATP-binding</keyword>
<evidence type="ECO:0000256" key="2">
    <source>
        <dbReference type="ARBA" id="ARBA00022527"/>
    </source>
</evidence>
<dbReference type="PANTHER" id="PTHR43289">
    <property type="entry name" value="MITOGEN-ACTIVATED PROTEIN KINASE KINASE KINASE 20-RELATED"/>
    <property type="match status" value="1"/>
</dbReference>
<sequence length="405" mass="42074">MGTGTLLDDRYRLGELIGAGGMADVHSAVDTRLGREVAVKLFHPKASSATVTRLETEARLLAGLSHPGLVRVFDVAVDNERPYLVMELVRGTTLRGLLDERQLDTDMVARLGMRLAGILDHVHSHGIVHRDVKPSNILIDQDGACYLADFGIARALGGARITATGRCVGTAAYLAPEQIQGETTGPPGDIYSLGLVLLECLTGGPEFDGSDVEAALARLTRSPEIPGWLPPVWVETLAAMTARGPEDRPDAAECGQRLAAAALFGPVERPSLLPWRRTRTLTGPTTTTPARRAGRRPGLVHAGVAAAALVAGGLAALLATGPPSAHPPSVGPPPVSDAATSAAPRLPAPPAVTAATQVIEVPAARTVVVTVTQPESRPKPDGKPKEGKPGRNGKGGNDRGDGDDG</sequence>
<evidence type="ECO:0000313" key="11">
    <source>
        <dbReference type="Proteomes" id="UP000199501"/>
    </source>
</evidence>
<keyword evidence="2 10" id="KW-0723">Serine/threonine-protein kinase</keyword>
<dbReference type="PROSITE" id="PS00107">
    <property type="entry name" value="PROTEIN_KINASE_ATP"/>
    <property type="match status" value="1"/>
</dbReference>
<feature type="compositionally biased region" description="Low complexity" evidence="8">
    <location>
        <begin position="280"/>
        <end position="295"/>
    </location>
</feature>
<feature type="region of interest" description="Disordered" evidence="8">
    <location>
        <begin position="274"/>
        <end position="295"/>
    </location>
</feature>
<evidence type="ECO:0000256" key="7">
    <source>
        <dbReference type="PROSITE-ProRule" id="PRU10141"/>
    </source>
</evidence>
<organism evidence="10 11">
    <name type="scientific">Actinokineospora iranica</name>
    <dbReference type="NCBI Taxonomy" id="1271860"/>
    <lineage>
        <taxon>Bacteria</taxon>
        <taxon>Bacillati</taxon>
        <taxon>Actinomycetota</taxon>
        <taxon>Actinomycetes</taxon>
        <taxon>Pseudonocardiales</taxon>
        <taxon>Pseudonocardiaceae</taxon>
        <taxon>Actinokineospora</taxon>
    </lineage>
</organism>
<dbReference type="Pfam" id="PF00069">
    <property type="entry name" value="Pkinase"/>
    <property type="match status" value="1"/>
</dbReference>
<dbReference type="Gene3D" id="1.10.510.10">
    <property type="entry name" value="Transferase(Phosphotransferase) domain 1"/>
    <property type="match status" value="1"/>
</dbReference>
<protein>
    <recommendedName>
        <fullName evidence="1">non-specific serine/threonine protein kinase</fullName>
        <ecNumber evidence="1">2.7.11.1</ecNumber>
    </recommendedName>
</protein>
<gene>
    <name evidence="10" type="ORF">SAMN05216174_11499</name>
</gene>
<feature type="compositionally biased region" description="Basic and acidic residues" evidence="8">
    <location>
        <begin position="376"/>
        <end position="389"/>
    </location>
</feature>
<dbReference type="GO" id="GO:0004674">
    <property type="term" value="F:protein serine/threonine kinase activity"/>
    <property type="evidence" value="ECO:0007669"/>
    <property type="project" value="UniProtKB-KW"/>
</dbReference>
<dbReference type="CDD" id="cd14014">
    <property type="entry name" value="STKc_PknB_like"/>
    <property type="match status" value="1"/>
</dbReference>
<reference evidence="11" key="1">
    <citation type="submission" date="2016-10" db="EMBL/GenBank/DDBJ databases">
        <authorList>
            <person name="Varghese N."/>
            <person name="Submissions S."/>
        </authorList>
    </citation>
    <scope>NUCLEOTIDE SEQUENCE [LARGE SCALE GENOMIC DNA]</scope>
    <source>
        <strain evidence="11">IBRC-M 10403</strain>
    </source>
</reference>